<evidence type="ECO:0000256" key="1">
    <source>
        <dbReference type="ARBA" id="ARBA00022676"/>
    </source>
</evidence>
<accession>A0A1Z5HQC5</accession>
<reference evidence="5" key="1">
    <citation type="journal article" date="2017" name="Appl. Environ. Microbiol.">
        <title>Genomic analysis of Calderihabitans maritimus KKC1, a thermophilic hydrogenogenic carboxydotrophic bacterium isolated from marine sediment.</title>
        <authorList>
            <person name="Omae K."/>
            <person name="Yoneda Y."/>
            <person name="Fukuyama Y."/>
            <person name="Yoshida T."/>
            <person name="Sako Y."/>
        </authorList>
    </citation>
    <scope>NUCLEOTIDE SEQUENCE [LARGE SCALE GENOMIC DNA]</scope>
    <source>
        <strain evidence="5">KKC1</strain>
    </source>
</reference>
<sequence>MGDKNIPVADFAVIGGSSTFSLDFPADLQHPEVEILERDLVFSTPFGESPSFILFRLKGDNRMVLTCKMHGWRPGVSRADASRQVFWVLQQAGVKKILSEGGVGALNHLLKPRDLLVPHDYIDFSMRKDVSLTSEYLLIMRESVCPEIRKKYVRAAEKFARGRVFDRGIYVVTDGRHFESPSEVSFFRQIQGDIVGQSMCPEVYLAREIGACYGRIDMVVNYAEGVVEDWKHEELKQIFYEEATTIAEIILECLQKVELNSSCNCQNLRKETLLKENRGREEV</sequence>
<dbReference type="CDD" id="cd09010">
    <property type="entry name" value="MTAP_SsMTAPII_like_MTIP"/>
    <property type="match status" value="1"/>
</dbReference>
<keyword evidence="1" id="KW-0328">Glycosyltransferase</keyword>
<evidence type="ECO:0000313" key="5">
    <source>
        <dbReference type="Proteomes" id="UP000197032"/>
    </source>
</evidence>
<dbReference type="GO" id="GO:0005829">
    <property type="term" value="C:cytosol"/>
    <property type="evidence" value="ECO:0007669"/>
    <property type="project" value="TreeGrafter"/>
</dbReference>
<dbReference type="EMBL" id="BDGJ01000018">
    <property type="protein sequence ID" value="GAW91505.1"/>
    <property type="molecule type" value="Genomic_DNA"/>
</dbReference>
<dbReference type="InterPro" id="IPR010044">
    <property type="entry name" value="MTAP"/>
</dbReference>
<feature type="domain" description="Nucleoside phosphorylase" evidence="3">
    <location>
        <begin position="39"/>
        <end position="254"/>
    </location>
</feature>
<keyword evidence="5" id="KW-1185">Reference proteome</keyword>
<dbReference type="PANTHER" id="PTHR42679">
    <property type="entry name" value="S-METHYL-5'-THIOADENOSINE PHOSPHORYLASE"/>
    <property type="match status" value="1"/>
</dbReference>
<dbReference type="OrthoDB" id="1523230at2"/>
<dbReference type="SUPFAM" id="SSF53167">
    <property type="entry name" value="Purine and uridine phosphorylases"/>
    <property type="match status" value="1"/>
</dbReference>
<keyword evidence="2" id="KW-0808">Transferase</keyword>
<comment type="caution">
    <text evidence="4">The sequence shown here is derived from an EMBL/GenBank/DDBJ whole genome shotgun (WGS) entry which is preliminary data.</text>
</comment>
<organism evidence="4 5">
    <name type="scientific">Calderihabitans maritimus</name>
    <dbReference type="NCBI Taxonomy" id="1246530"/>
    <lineage>
        <taxon>Bacteria</taxon>
        <taxon>Bacillati</taxon>
        <taxon>Bacillota</taxon>
        <taxon>Clostridia</taxon>
        <taxon>Neomoorellales</taxon>
        <taxon>Calderihabitantaceae</taxon>
        <taxon>Calderihabitans</taxon>
    </lineage>
</organism>
<dbReference type="Gene3D" id="3.40.50.1580">
    <property type="entry name" value="Nucleoside phosphorylase domain"/>
    <property type="match status" value="1"/>
</dbReference>
<dbReference type="PANTHER" id="PTHR42679:SF2">
    <property type="entry name" value="S-METHYL-5'-THIOADENOSINE PHOSPHORYLASE"/>
    <property type="match status" value="1"/>
</dbReference>
<dbReference type="GO" id="GO:0017061">
    <property type="term" value="F:S-methyl-5-thioadenosine phosphorylase activity"/>
    <property type="evidence" value="ECO:0007669"/>
    <property type="project" value="InterPro"/>
</dbReference>
<evidence type="ECO:0000256" key="2">
    <source>
        <dbReference type="ARBA" id="ARBA00022679"/>
    </source>
</evidence>
<evidence type="ECO:0000313" key="4">
    <source>
        <dbReference type="EMBL" id="GAW91505.1"/>
    </source>
</evidence>
<dbReference type="RefSeq" id="WP_088553027.1">
    <property type="nucleotide sequence ID" value="NZ_BDGJ01000018.1"/>
</dbReference>
<dbReference type="AlphaFoldDB" id="A0A1Z5HQC5"/>
<gene>
    <name evidence="4" type="ORF">KKC1_06670</name>
</gene>
<dbReference type="GO" id="GO:0019509">
    <property type="term" value="P:L-methionine salvage from methylthioadenosine"/>
    <property type="evidence" value="ECO:0007669"/>
    <property type="project" value="TreeGrafter"/>
</dbReference>
<evidence type="ECO:0000259" key="3">
    <source>
        <dbReference type="Pfam" id="PF01048"/>
    </source>
</evidence>
<dbReference type="Proteomes" id="UP000197032">
    <property type="component" value="Unassembled WGS sequence"/>
</dbReference>
<proteinExistence type="predicted"/>
<protein>
    <submittedName>
        <fullName evidence="4">Purine or other phosphorylase family 1</fullName>
    </submittedName>
</protein>
<dbReference type="InterPro" id="IPR035994">
    <property type="entry name" value="Nucleoside_phosphorylase_sf"/>
</dbReference>
<name>A0A1Z5HQC5_9FIRM</name>
<dbReference type="Pfam" id="PF01048">
    <property type="entry name" value="PNP_UDP_1"/>
    <property type="match status" value="1"/>
</dbReference>
<dbReference type="InterPro" id="IPR000845">
    <property type="entry name" value="Nucleoside_phosphorylase_d"/>
</dbReference>
<dbReference type="GO" id="GO:0009116">
    <property type="term" value="P:nucleoside metabolic process"/>
    <property type="evidence" value="ECO:0007669"/>
    <property type="project" value="InterPro"/>
</dbReference>